<dbReference type="PANTHER" id="PTHR32347:SF29">
    <property type="entry name" value="UPF0194 MEMBRANE PROTEIN YBHG"/>
    <property type="match status" value="1"/>
</dbReference>
<dbReference type="Gene3D" id="2.40.50.100">
    <property type="match status" value="1"/>
</dbReference>
<dbReference type="Proteomes" id="UP000027192">
    <property type="component" value="Unassembled WGS sequence"/>
</dbReference>
<evidence type="ECO:0000256" key="1">
    <source>
        <dbReference type="ARBA" id="ARBA00004196"/>
    </source>
</evidence>
<sequence>MMKIVGNWGVVVLIVLLLFGCDRSSTSQALGTLERDRITLTATATEIIRSMPVEEGQPVKAGEVLVELDTTRQIAVLAQTKAQQAKAEAYLLRLTNGERVEDIAAAKAGLEQAEARLVDAEKTYVRRERLVRQKLISVAERDNARAERDAARAAVTAARENLTKLTRGERPEDIQQAQAELEAAKANVALQQRILSDLTVVATRDGIVDSLPYNRGERVPMNAVIAVIQANTRPYARVYVPEPYRVAMLPGKQAAVHVDGVSQPFEGKLRWIATEPAFTPYYALNEDDRARLVYLAEFDLPDEARSLPSGVPVQVEMSIE</sequence>
<protein>
    <submittedName>
        <fullName evidence="5">Membrane protein</fullName>
    </submittedName>
</protein>
<dbReference type="SUPFAM" id="SSF111369">
    <property type="entry name" value="HlyD-like secretion proteins"/>
    <property type="match status" value="3"/>
</dbReference>
<proteinExistence type="predicted"/>
<dbReference type="EMBL" id="JMIB01000004">
    <property type="protein sequence ID" value="KDM93177.1"/>
    <property type="molecule type" value="Genomic_DNA"/>
</dbReference>
<keyword evidence="2 3" id="KW-0175">Coiled coil</keyword>
<comment type="subcellular location">
    <subcellularLocation>
        <location evidence="1">Cell envelope</location>
    </subcellularLocation>
</comment>
<comment type="caution">
    <text evidence="5">The sequence shown here is derived from an EMBL/GenBank/DDBJ whole genome shotgun (WGS) entry which is preliminary data.</text>
</comment>
<accession>A0A066RZV2</accession>
<dbReference type="Pfam" id="PF25881">
    <property type="entry name" value="HH_YBHG"/>
    <property type="match status" value="1"/>
</dbReference>
<dbReference type="PANTHER" id="PTHR32347">
    <property type="entry name" value="EFFLUX SYSTEM COMPONENT YKNX-RELATED"/>
    <property type="match status" value="1"/>
</dbReference>
<keyword evidence="6" id="KW-1185">Reference proteome</keyword>
<dbReference type="PROSITE" id="PS51257">
    <property type="entry name" value="PROKAR_LIPOPROTEIN"/>
    <property type="match status" value="1"/>
</dbReference>
<evidence type="ECO:0000313" key="5">
    <source>
        <dbReference type="EMBL" id="KDM93177.1"/>
    </source>
</evidence>
<evidence type="ECO:0000256" key="2">
    <source>
        <dbReference type="ARBA" id="ARBA00023054"/>
    </source>
</evidence>
<feature type="domain" description="YbhG-like alpha-helical hairpin" evidence="4">
    <location>
        <begin position="75"/>
        <end position="191"/>
    </location>
</feature>
<dbReference type="AlphaFoldDB" id="A0A066RZV2"/>
<name>A0A066RZV2_9GAMM</name>
<gene>
    <name evidence="5" type="ORF">EA58_03020</name>
</gene>
<evidence type="ECO:0000256" key="3">
    <source>
        <dbReference type="SAM" id="Coils"/>
    </source>
</evidence>
<dbReference type="GO" id="GO:0030313">
    <property type="term" value="C:cell envelope"/>
    <property type="evidence" value="ECO:0007669"/>
    <property type="project" value="UniProtKB-SubCell"/>
</dbReference>
<organism evidence="5 6">
    <name type="scientific">Photobacterium galatheae</name>
    <dbReference type="NCBI Taxonomy" id="1654360"/>
    <lineage>
        <taxon>Bacteria</taxon>
        <taxon>Pseudomonadati</taxon>
        <taxon>Pseudomonadota</taxon>
        <taxon>Gammaproteobacteria</taxon>
        <taxon>Vibrionales</taxon>
        <taxon>Vibrionaceae</taxon>
        <taxon>Photobacterium</taxon>
    </lineage>
</organism>
<evidence type="ECO:0000259" key="4">
    <source>
        <dbReference type="Pfam" id="PF25881"/>
    </source>
</evidence>
<dbReference type="Gene3D" id="1.10.287.470">
    <property type="entry name" value="Helix hairpin bin"/>
    <property type="match status" value="2"/>
</dbReference>
<dbReference type="InterPro" id="IPR050465">
    <property type="entry name" value="UPF0194_transport"/>
</dbReference>
<feature type="coiled-coil region" evidence="3">
    <location>
        <begin position="103"/>
        <end position="194"/>
    </location>
</feature>
<dbReference type="Gene3D" id="2.40.30.170">
    <property type="match status" value="1"/>
</dbReference>
<dbReference type="STRING" id="1654360.EA58_03020"/>
<evidence type="ECO:0000313" key="6">
    <source>
        <dbReference type="Proteomes" id="UP000027192"/>
    </source>
</evidence>
<reference evidence="5 6" key="1">
    <citation type="submission" date="2014-04" db="EMBL/GenBank/DDBJ databases">
        <title>Draft genome sequence of Photobacterium halotolerans S2753: a solonamide, ngercheumicin and holomycin producer.</title>
        <authorList>
            <person name="Machado H.R."/>
            <person name="Gram L."/>
        </authorList>
    </citation>
    <scope>NUCLEOTIDE SEQUENCE [LARGE SCALE GENOMIC DNA]</scope>
    <source>
        <strain evidence="5 6">S2753</strain>
    </source>
</reference>
<dbReference type="InterPro" id="IPR059052">
    <property type="entry name" value="HH_YbhG-like"/>
</dbReference>